<evidence type="ECO:0000256" key="7">
    <source>
        <dbReference type="PROSITE-ProRule" id="PRU00169"/>
    </source>
</evidence>
<dbReference type="PANTHER" id="PTHR43395:SF1">
    <property type="entry name" value="CHEMOTAXIS PROTEIN CHEA"/>
    <property type="match status" value="1"/>
</dbReference>
<dbReference type="Gene3D" id="1.20.120.160">
    <property type="entry name" value="HPT domain"/>
    <property type="match status" value="1"/>
</dbReference>
<dbReference type="AlphaFoldDB" id="A0A0S6VQH2"/>
<evidence type="ECO:0000259" key="11">
    <source>
        <dbReference type="PROSITE" id="PS50894"/>
    </source>
</evidence>
<evidence type="ECO:0000256" key="5">
    <source>
        <dbReference type="ARBA" id="ARBA00022777"/>
    </source>
</evidence>
<sequence>MKFDRTIFIGKFTQEANDVIQTVNEGLIQLEKAPQQTERLKHILRSVHTLKGSANILHIEQISQLTHHIEDVLIALQDKEITLTPSVIELLFSSIDLLSACIQTAQHDKAESLNIAPICDALIQAAQGRDFVVSGAAELLEDTSYSTPLLEEHVEPLSVEAAKGVETIRVAVEKLDHAIRLIGEIVIGHKKSGYRLGTMKEVQQKAKALIKALQQFRGTRQHDVDPLLQQSLCLLKDIELLFRMEQDDFAARDMALTELYEEVLNMRMLPLASIFERFPRAVRDMAKDARKQIDIRIVGEDTTLDKKIIEQLEAPLNHLLRNCIDHGIELPEERTKQGKSPTGLITISASHQSEHIRIEVADDGQGIQYEKLKERAIQRGMLTEEAAQNMSEAEAMNLAFWPRLSTSELITDISGRGMGMDIVKSSIETLKGMVSLASTPRKGTICALTVPVSLTSLRSLIIIAHENIFAIPIDAIEETLHVPVQECLLITGHLAIRHRNQLIFLIELGRVLQCRSVSAAPREQYFVLIAHAQGKRIGLIVDAIIDEQDVVVKQLPQHIRNATNMIAGAAISSYNTIMLILHLPEVLARITRMSFEMPSTLVAPQSQAAPRILVVEDSMNTAEIEKYILEMSGYLVDIANDGVDALEHLEQTTYAAIITDIEMPRMDGFTFTQHLRQMPKYANVPVIIVTSLARECDKKRGLQVGANAYITKGNFEQHRLLETIKSLV</sequence>
<dbReference type="PROSITE" id="PS50110">
    <property type="entry name" value="RESPONSE_REGULATORY"/>
    <property type="match status" value="1"/>
</dbReference>
<dbReference type="SMART" id="SM00387">
    <property type="entry name" value="HATPase_c"/>
    <property type="match status" value="1"/>
</dbReference>
<dbReference type="SUPFAM" id="SSF52172">
    <property type="entry name" value="CheY-like"/>
    <property type="match status" value="1"/>
</dbReference>
<feature type="modified residue" description="Phosphohistidine" evidence="6">
    <location>
        <position position="48"/>
    </location>
</feature>
<evidence type="ECO:0000256" key="4">
    <source>
        <dbReference type="ARBA" id="ARBA00022679"/>
    </source>
</evidence>
<dbReference type="SMART" id="SM01231">
    <property type="entry name" value="H-kinase_dim"/>
    <property type="match status" value="1"/>
</dbReference>
<evidence type="ECO:0000259" key="8">
    <source>
        <dbReference type="PROSITE" id="PS50109"/>
    </source>
</evidence>
<proteinExistence type="predicted"/>
<feature type="domain" description="CheW-like" evidence="10">
    <location>
        <begin position="456"/>
        <end position="592"/>
    </location>
</feature>
<dbReference type="CDD" id="cd17574">
    <property type="entry name" value="REC_OmpR"/>
    <property type="match status" value="1"/>
</dbReference>
<dbReference type="Pfam" id="PF02518">
    <property type="entry name" value="HATPase_c"/>
    <property type="match status" value="1"/>
</dbReference>
<dbReference type="PROSITE" id="PS50894">
    <property type="entry name" value="HPT"/>
    <property type="match status" value="1"/>
</dbReference>
<dbReference type="InterPro" id="IPR003594">
    <property type="entry name" value="HATPase_dom"/>
</dbReference>
<dbReference type="InterPro" id="IPR001789">
    <property type="entry name" value="Sig_transdc_resp-reg_receiver"/>
</dbReference>
<reference evidence="12" key="1">
    <citation type="journal article" date="2015" name="PeerJ">
        <title>First genomic representation of candidate bacterial phylum KSB3 points to enhanced environmental sensing as a trigger of wastewater bulking.</title>
        <authorList>
            <person name="Sekiguchi Y."/>
            <person name="Ohashi A."/>
            <person name="Parks D.H."/>
            <person name="Yamauchi T."/>
            <person name="Tyson G.W."/>
            <person name="Hugenholtz P."/>
        </authorList>
    </citation>
    <scope>NUCLEOTIDE SEQUENCE [LARGE SCALE GENOMIC DNA]</scope>
</reference>
<dbReference type="EMBL" id="DF820455">
    <property type="protein sequence ID" value="GAK49314.1"/>
    <property type="molecule type" value="Genomic_DNA"/>
</dbReference>
<dbReference type="Gene3D" id="2.30.30.40">
    <property type="entry name" value="SH3 Domains"/>
    <property type="match status" value="1"/>
</dbReference>
<evidence type="ECO:0000259" key="9">
    <source>
        <dbReference type="PROSITE" id="PS50110"/>
    </source>
</evidence>
<dbReference type="InterPro" id="IPR036641">
    <property type="entry name" value="HPT_dom_sf"/>
</dbReference>
<dbReference type="InterPro" id="IPR004358">
    <property type="entry name" value="Sig_transdc_His_kin-like_C"/>
</dbReference>
<dbReference type="CDD" id="cd00088">
    <property type="entry name" value="HPT"/>
    <property type="match status" value="1"/>
</dbReference>
<evidence type="ECO:0000256" key="6">
    <source>
        <dbReference type="PROSITE-ProRule" id="PRU00110"/>
    </source>
</evidence>
<dbReference type="InterPro" id="IPR051315">
    <property type="entry name" value="Bact_Chemotaxis_CheA"/>
</dbReference>
<dbReference type="Gene3D" id="3.30.565.10">
    <property type="entry name" value="Histidine kinase-like ATPase, C-terminal domain"/>
    <property type="match status" value="1"/>
</dbReference>
<evidence type="ECO:0000313" key="12">
    <source>
        <dbReference type="EMBL" id="GAK49314.1"/>
    </source>
</evidence>
<evidence type="ECO:0000256" key="2">
    <source>
        <dbReference type="ARBA" id="ARBA00012438"/>
    </source>
</evidence>
<dbReference type="PROSITE" id="PS50109">
    <property type="entry name" value="HIS_KIN"/>
    <property type="match status" value="1"/>
</dbReference>
<dbReference type="SMART" id="SM00073">
    <property type="entry name" value="HPT"/>
    <property type="match status" value="1"/>
</dbReference>
<dbReference type="Gene3D" id="3.40.50.2300">
    <property type="match status" value="1"/>
</dbReference>
<feature type="domain" description="Histidine kinase" evidence="8">
    <location>
        <begin position="256"/>
        <end position="454"/>
    </location>
</feature>
<dbReference type="Pfam" id="PF01627">
    <property type="entry name" value="Hpt"/>
    <property type="match status" value="1"/>
</dbReference>
<dbReference type="InterPro" id="IPR036061">
    <property type="entry name" value="CheW-like_dom_sf"/>
</dbReference>
<accession>A0A0S6VQH2</accession>
<dbReference type="SMART" id="SM00260">
    <property type="entry name" value="CheW"/>
    <property type="match status" value="1"/>
</dbReference>
<comment type="catalytic activity">
    <reaction evidence="1">
        <text>ATP + protein L-histidine = ADP + protein N-phospho-L-histidine.</text>
        <dbReference type="EC" id="2.7.13.3"/>
    </reaction>
</comment>
<dbReference type="InterPro" id="IPR004105">
    <property type="entry name" value="CheA-like_dim"/>
</dbReference>
<dbReference type="InterPro" id="IPR011006">
    <property type="entry name" value="CheY-like_superfamily"/>
</dbReference>
<dbReference type="Proteomes" id="UP000030700">
    <property type="component" value="Unassembled WGS sequence"/>
</dbReference>
<dbReference type="SUPFAM" id="SSF50341">
    <property type="entry name" value="CheW-like"/>
    <property type="match status" value="1"/>
</dbReference>
<dbReference type="GO" id="GO:0006935">
    <property type="term" value="P:chemotaxis"/>
    <property type="evidence" value="ECO:0007669"/>
    <property type="project" value="UniProtKB-KW"/>
</dbReference>
<dbReference type="InterPro" id="IPR002545">
    <property type="entry name" value="CheW-lke_dom"/>
</dbReference>
<dbReference type="GO" id="GO:0000155">
    <property type="term" value="F:phosphorelay sensor kinase activity"/>
    <property type="evidence" value="ECO:0007669"/>
    <property type="project" value="InterPro"/>
</dbReference>
<keyword evidence="3 7" id="KW-0597">Phosphoprotein</keyword>
<keyword evidence="13" id="KW-1185">Reference proteome</keyword>
<dbReference type="InterPro" id="IPR036890">
    <property type="entry name" value="HATPase_C_sf"/>
</dbReference>
<dbReference type="FunFam" id="3.30.565.10:FF:000016">
    <property type="entry name" value="Chemotaxis protein CheA, putative"/>
    <property type="match status" value="1"/>
</dbReference>
<gene>
    <name evidence="12" type="ORF">U14_00535</name>
</gene>
<keyword evidence="4" id="KW-0808">Transferase</keyword>
<dbReference type="SMART" id="SM00448">
    <property type="entry name" value="REC"/>
    <property type="match status" value="1"/>
</dbReference>
<dbReference type="SUPFAM" id="SSF55874">
    <property type="entry name" value="ATPase domain of HSP90 chaperone/DNA topoisomerase II/histidine kinase"/>
    <property type="match status" value="1"/>
</dbReference>
<evidence type="ECO:0000259" key="10">
    <source>
        <dbReference type="PROSITE" id="PS50851"/>
    </source>
</evidence>
<evidence type="ECO:0000256" key="3">
    <source>
        <dbReference type="ARBA" id="ARBA00022553"/>
    </source>
</evidence>
<feature type="modified residue" description="4-aspartylphosphate" evidence="7">
    <location>
        <position position="660"/>
    </location>
</feature>
<dbReference type="Pfam" id="PF02895">
    <property type="entry name" value="H-kinase_dim"/>
    <property type="match status" value="1"/>
</dbReference>
<dbReference type="PANTHER" id="PTHR43395">
    <property type="entry name" value="SENSOR HISTIDINE KINASE CHEA"/>
    <property type="match status" value="1"/>
</dbReference>
<dbReference type="GO" id="GO:0005737">
    <property type="term" value="C:cytoplasm"/>
    <property type="evidence" value="ECO:0007669"/>
    <property type="project" value="InterPro"/>
</dbReference>
<feature type="domain" description="HPt" evidence="11">
    <location>
        <begin position="1"/>
        <end position="105"/>
    </location>
</feature>
<protein>
    <recommendedName>
        <fullName evidence="2">histidine kinase</fullName>
        <ecNumber evidence="2">2.7.13.3</ecNumber>
    </recommendedName>
</protein>
<feature type="domain" description="Response regulatory" evidence="9">
    <location>
        <begin position="611"/>
        <end position="727"/>
    </location>
</feature>
<dbReference type="Pfam" id="PF01584">
    <property type="entry name" value="CheW"/>
    <property type="match status" value="1"/>
</dbReference>
<dbReference type="PRINTS" id="PR00344">
    <property type="entry name" value="BCTRLSENSOR"/>
</dbReference>
<evidence type="ECO:0000313" key="13">
    <source>
        <dbReference type="Proteomes" id="UP000030700"/>
    </source>
</evidence>
<dbReference type="PROSITE" id="PS50851">
    <property type="entry name" value="CHEW"/>
    <property type="match status" value="1"/>
</dbReference>
<dbReference type="Pfam" id="PF00072">
    <property type="entry name" value="Response_reg"/>
    <property type="match status" value="1"/>
</dbReference>
<keyword evidence="5 12" id="KW-0418">Kinase</keyword>
<dbReference type="STRING" id="1499966.U14_00535"/>
<organism evidence="12">
    <name type="scientific">Candidatus Moduliflexus flocculans</name>
    <dbReference type="NCBI Taxonomy" id="1499966"/>
    <lineage>
        <taxon>Bacteria</taxon>
        <taxon>Candidatus Moduliflexota</taxon>
        <taxon>Candidatus Moduliflexia</taxon>
        <taxon>Candidatus Moduliflexales</taxon>
        <taxon>Candidatus Moduliflexaceae</taxon>
    </lineage>
</organism>
<name>A0A0S6VQH2_9BACT</name>
<dbReference type="SUPFAM" id="SSF47226">
    <property type="entry name" value="Histidine-containing phosphotransfer domain, HPT domain"/>
    <property type="match status" value="1"/>
</dbReference>
<dbReference type="HOGENOM" id="CLU_000650_2_1_0"/>
<dbReference type="EC" id="2.7.13.3" evidence="2"/>
<evidence type="ECO:0000256" key="1">
    <source>
        <dbReference type="ARBA" id="ARBA00000085"/>
    </source>
</evidence>
<dbReference type="InterPro" id="IPR008207">
    <property type="entry name" value="Sig_transdc_His_kin_Hpt_dom"/>
</dbReference>
<dbReference type="InterPro" id="IPR005467">
    <property type="entry name" value="His_kinase_dom"/>
</dbReference>